<dbReference type="EMBL" id="BKCJ010266092">
    <property type="protein sequence ID" value="GEZ32966.1"/>
    <property type="molecule type" value="Genomic_DNA"/>
</dbReference>
<dbReference type="AlphaFoldDB" id="A0A699IA83"/>
<comment type="caution">
    <text evidence="1">The sequence shown here is derived from an EMBL/GenBank/DDBJ whole genome shotgun (WGS) entry which is preliminary data.</text>
</comment>
<protein>
    <submittedName>
        <fullName evidence="1">Uncharacterized protein</fullName>
    </submittedName>
</protein>
<evidence type="ECO:0000313" key="1">
    <source>
        <dbReference type="EMBL" id="GEZ32966.1"/>
    </source>
</evidence>
<organism evidence="1">
    <name type="scientific">Tanacetum cinerariifolium</name>
    <name type="common">Dalmatian daisy</name>
    <name type="synonym">Chrysanthemum cinerariifolium</name>
    <dbReference type="NCBI Taxonomy" id="118510"/>
    <lineage>
        <taxon>Eukaryota</taxon>
        <taxon>Viridiplantae</taxon>
        <taxon>Streptophyta</taxon>
        <taxon>Embryophyta</taxon>
        <taxon>Tracheophyta</taxon>
        <taxon>Spermatophyta</taxon>
        <taxon>Magnoliopsida</taxon>
        <taxon>eudicotyledons</taxon>
        <taxon>Gunneridae</taxon>
        <taxon>Pentapetalae</taxon>
        <taxon>asterids</taxon>
        <taxon>campanulids</taxon>
        <taxon>Asterales</taxon>
        <taxon>Asteraceae</taxon>
        <taxon>Asteroideae</taxon>
        <taxon>Anthemideae</taxon>
        <taxon>Anthemidinae</taxon>
        <taxon>Tanacetum</taxon>
    </lineage>
</organism>
<proteinExistence type="predicted"/>
<gene>
    <name evidence="1" type="ORF">Tci_504939</name>
</gene>
<accession>A0A699IA83</accession>
<reference evidence="1" key="1">
    <citation type="journal article" date="2019" name="Sci. Rep.">
        <title>Draft genome of Tanacetum cinerariifolium, the natural source of mosquito coil.</title>
        <authorList>
            <person name="Yamashiro T."/>
            <person name="Shiraishi A."/>
            <person name="Satake H."/>
            <person name="Nakayama K."/>
        </authorList>
    </citation>
    <scope>NUCLEOTIDE SEQUENCE</scope>
</reference>
<sequence>MDGTLNDVRTALDDRLKGIRMKYFPQTIWRRNDKERAAPMIQAIDKQLKTRRIMRSLEKFTDSFDVEIDYGKTLDDSYSRRFDKYKEKFDIEIEQLANEYDLRVGMKIMPWMIYGGNVKGFRILHAIGTMKGSRKKNSGKVLDGAQPLGRVNGSRFMGMIRKETDEEGRTNRKM</sequence>
<name>A0A699IA83_TANCI</name>